<dbReference type="RefSeq" id="WP_282003429.1">
    <property type="nucleotide sequence ID" value="NZ_AP027151.1"/>
</dbReference>
<dbReference type="InterPro" id="IPR000014">
    <property type="entry name" value="PAS"/>
</dbReference>
<proteinExistence type="predicted"/>
<sequence>MKAARNELILDVAAEGFWDWDMQADRAYLSPRYCELIGYSPAETVFDSAFLKSIVHPDDRERVFATIEAHCQGKKGLSVIEYRVISRDGTVRWIEGRGKAVEFDNLGSPTRMVGTIVDISTRKHAEEQLRLSEQKYASVFHTSPDAIILTSLRDGTYLEVSEAFALMTGYTLDETIGNSSLSLNIWVNPAERQRFMVEVEQQGVVRGMEAEFRRKDGTFFTGQLTACPIEIEGEPCILSVARDISAHKQAMKALRDNEENLRTIMDAMPVCIAITDGTTIEYLNRCFIEHFGYGAEEIPTDDEWFRRAYPDPEYRQALTSTWRADLVAARLNGTPLAPREALVTCKDGTVRQTLANTQLIRDRILVIFTDLTEHERVQRELLKIQKLESLGVLAGGIAHDFNNILTGIMGNISFAKMLLDPGHEACGPLDRAEKASGRAADLARQLLVFAKGSQPVKRMLDVRKVVDDAVSLALSGTPVKAEFEMPAELHAVEADEGQLSQACHSIVINAVEAMPEGGKLTVCGENLVLDERNALGLPGGNYVRITFTDQGCGISEEDQKRIFDPYFSTKAGGTGLGLASTYAIVAKHGGRITVTSTVGVGTVFTIYLPSNGTAETAHHQANSVATVDRSAETILVMDDDEMIRELATITLRRAGYAVTTCADGDEAIALYRVALAGGAPFTVTIMDLTIPGGMGGVEAARRILAIDPAAVLIVSSGYSEDPVMANFKTYGFSAAIEKPYKVEDILRTLRSLKERTVNR</sequence>
<evidence type="ECO:0000259" key="13">
    <source>
        <dbReference type="PROSITE" id="PS50113"/>
    </source>
</evidence>
<evidence type="ECO:0000256" key="2">
    <source>
        <dbReference type="ARBA" id="ARBA00012438"/>
    </source>
</evidence>
<dbReference type="SMART" id="SM00086">
    <property type="entry name" value="PAC"/>
    <property type="match status" value="3"/>
</dbReference>
<keyword evidence="15" id="KW-1185">Reference proteome</keyword>
<evidence type="ECO:0000256" key="7">
    <source>
        <dbReference type="ARBA" id="ARBA00022840"/>
    </source>
</evidence>
<evidence type="ECO:0000256" key="6">
    <source>
        <dbReference type="ARBA" id="ARBA00022777"/>
    </source>
</evidence>
<dbReference type="SMART" id="SM00388">
    <property type="entry name" value="HisKA"/>
    <property type="match status" value="1"/>
</dbReference>
<keyword evidence="7" id="KW-0067">ATP-binding</keyword>
<comment type="catalytic activity">
    <reaction evidence="1">
        <text>ATP + protein L-histidine = ADP + protein N-phospho-L-histidine.</text>
        <dbReference type="EC" id="2.7.13.3"/>
    </reaction>
</comment>
<keyword evidence="3 9" id="KW-0597">Phosphoprotein</keyword>
<dbReference type="PROSITE" id="PS50113">
    <property type="entry name" value="PAC"/>
    <property type="match status" value="2"/>
</dbReference>
<evidence type="ECO:0000256" key="3">
    <source>
        <dbReference type="ARBA" id="ARBA00022553"/>
    </source>
</evidence>
<dbReference type="Pfam" id="PF00072">
    <property type="entry name" value="Response_reg"/>
    <property type="match status" value="1"/>
</dbReference>
<dbReference type="SMART" id="SM00387">
    <property type="entry name" value="HATPase_c"/>
    <property type="match status" value="1"/>
</dbReference>
<dbReference type="PRINTS" id="PR00344">
    <property type="entry name" value="BCTRLSENSOR"/>
</dbReference>
<dbReference type="InterPro" id="IPR013655">
    <property type="entry name" value="PAS_fold_3"/>
</dbReference>
<name>A0ABN6VUD0_9BACT</name>
<dbReference type="SUPFAM" id="SSF55785">
    <property type="entry name" value="PYP-like sensor domain (PAS domain)"/>
    <property type="match status" value="3"/>
</dbReference>
<feature type="domain" description="PAS" evidence="12">
    <location>
        <begin position="2"/>
        <end position="74"/>
    </location>
</feature>
<dbReference type="Pfam" id="PF02518">
    <property type="entry name" value="HATPase_c"/>
    <property type="match status" value="1"/>
</dbReference>
<feature type="modified residue" description="4-aspartylphosphate" evidence="9">
    <location>
        <position position="687"/>
    </location>
</feature>
<dbReference type="InterPro" id="IPR013767">
    <property type="entry name" value="PAS_fold"/>
</dbReference>
<evidence type="ECO:0000259" key="10">
    <source>
        <dbReference type="PROSITE" id="PS50109"/>
    </source>
</evidence>
<keyword evidence="5" id="KW-0547">Nucleotide-binding</keyword>
<evidence type="ECO:0000259" key="12">
    <source>
        <dbReference type="PROSITE" id="PS50112"/>
    </source>
</evidence>
<dbReference type="SMART" id="SM00448">
    <property type="entry name" value="REC"/>
    <property type="match status" value="1"/>
</dbReference>
<dbReference type="CDD" id="cd00130">
    <property type="entry name" value="PAS"/>
    <property type="match status" value="2"/>
</dbReference>
<dbReference type="Gene3D" id="3.30.565.10">
    <property type="entry name" value="Histidine kinase-like ATPase, C-terminal domain"/>
    <property type="match status" value="1"/>
</dbReference>
<dbReference type="InterPro" id="IPR001610">
    <property type="entry name" value="PAC"/>
</dbReference>
<dbReference type="InterPro" id="IPR011006">
    <property type="entry name" value="CheY-like_superfamily"/>
</dbReference>
<evidence type="ECO:0000259" key="11">
    <source>
        <dbReference type="PROSITE" id="PS50110"/>
    </source>
</evidence>
<dbReference type="SUPFAM" id="SSF47384">
    <property type="entry name" value="Homodimeric domain of signal transducing histidine kinase"/>
    <property type="match status" value="1"/>
</dbReference>
<dbReference type="PROSITE" id="PS50112">
    <property type="entry name" value="PAS"/>
    <property type="match status" value="2"/>
</dbReference>
<evidence type="ECO:0000313" key="15">
    <source>
        <dbReference type="Proteomes" id="UP001317705"/>
    </source>
</evidence>
<feature type="domain" description="PAC" evidence="13">
    <location>
        <begin position="206"/>
        <end position="256"/>
    </location>
</feature>
<evidence type="ECO:0000256" key="4">
    <source>
        <dbReference type="ARBA" id="ARBA00022679"/>
    </source>
</evidence>
<feature type="domain" description="PAC" evidence="13">
    <location>
        <begin position="78"/>
        <end position="131"/>
    </location>
</feature>
<keyword evidence="4" id="KW-0808">Transferase</keyword>
<dbReference type="InterPro" id="IPR000700">
    <property type="entry name" value="PAS-assoc_C"/>
</dbReference>
<dbReference type="SUPFAM" id="SSF52172">
    <property type="entry name" value="CheY-like"/>
    <property type="match status" value="1"/>
</dbReference>
<gene>
    <name evidence="14" type="ORF">GURASL_16930</name>
</gene>
<dbReference type="Gene3D" id="3.30.450.20">
    <property type="entry name" value="PAS domain"/>
    <property type="match status" value="3"/>
</dbReference>
<dbReference type="InterPro" id="IPR036097">
    <property type="entry name" value="HisK_dim/P_sf"/>
</dbReference>
<keyword evidence="8" id="KW-0902">Two-component regulatory system</keyword>
<dbReference type="PROSITE" id="PS50109">
    <property type="entry name" value="HIS_KIN"/>
    <property type="match status" value="1"/>
</dbReference>
<dbReference type="InterPro" id="IPR003594">
    <property type="entry name" value="HATPase_dom"/>
</dbReference>
<dbReference type="PROSITE" id="PS50110">
    <property type="entry name" value="RESPONSE_REGULATORY"/>
    <property type="match status" value="1"/>
</dbReference>
<dbReference type="InterPro" id="IPR005467">
    <property type="entry name" value="His_kinase_dom"/>
</dbReference>
<dbReference type="Pfam" id="PF08447">
    <property type="entry name" value="PAS_3"/>
    <property type="match status" value="1"/>
</dbReference>
<dbReference type="EC" id="2.7.13.3" evidence="2"/>
<feature type="domain" description="PAS" evidence="12">
    <location>
        <begin position="132"/>
        <end position="181"/>
    </location>
</feature>
<dbReference type="SUPFAM" id="SSF55874">
    <property type="entry name" value="ATPase domain of HSP90 chaperone/DNA topoisomerase II/histidine kinase"/>
    <property type="match status" value="1"/>
</dbReference>
<accession>A0ABN6VUD0</accession>
<protein>
    <recommendedName>
        <fullName evidence="2">histidine kinase</fullName>
        <ecNumber evidence="2">2.7.13.3</ecNumber>
    </recommendedName>
</protein>
<dbReference type="CDD" id="cd17546">
    <property type="entry name" value="REC_hyHK_CKI1_RcsC-like"/>
    <property type="match status" value="1"/>
</dbReference>
<organism evidence="14 15">
    <name type="scientific">Geotalea uraniireducens</name>
    <dbReference type="NCBI Taxonomy" id="351604"/>
    <lineage>
        <taxon>Bacteria</taxon>
        <taxon>Pseudomonadati</taxon>
        <taxon>Thermodesulfobacteriota</taxon>
        <taxon>Desulfuromonadia</taxon>
        <taxon>Geobacterales</taxon>
        <taxon>Geobacteraceae</taxon>
        <taxon>Geotalea</taxon>
    </lineage>
</organism>
<dbReference type="Proteomes" id="UP001317705">
    <property type="component" value="Chromosome"/>
</dbReference>
<dbReference type="PANTHER" id="PTHR43065">
    <property type="entry name" value="SENSOR HISTIDINE KINASE"/>
    <property type="match status" value="1"/>
</dbReference>
<dbReference type="Pfam" id="PF13188">
    <property type="entry name" value="PAS_8"/>
    <property type="match status" value="1"/>
</dbReference>
<evidence type="ECO:0000256" key="9">
    <source>
        <dbReference type="PROSITE-ProRule" id="PRU00169"/>
    </source>
</evidence>
<dbReference type="PANTHER" id="PTHR43065:SF46">
    <property type="entry name" value="C4-DICARBOXYLATE TRANSPORT SENSOR PROTEIN DCTB"/>
    <property type="match status" value="1"/>
</dbReference>
<keyword evidence="6" id="KW-0418">Kinase</keyword>
<dbReference type="EMBL" id="AP027151">
    <property type="protein sequence ID" value="BDV42770.1"/>
    <property type="molecule type" value="Genomic_DNA"/>
</dbReference>
<dbReference type="Gene3D" id="3.40.50.2300">
    <property type="match status" value="1"/>
</dbReference>
<dbReference type="InterPro" id="IPR003661">
    <property type="entry name" value="HisK_dim/P_dom"/>
</dbReference>
<feature type="domain" description="Response regulatory" evidence="11">
    <location>
        <begin position="633"/>
        <end position="753"/>
    </location>
</feature>
<dbReference type="Gene3D" id="1.10.287.130">
    <property type="match status" value="1"/>
</dbReference>
<dbReference type="CDD" id="cd00082">
    <property type="entry name" value="HisKA"/>
    <property type="match status" value="1"/>
</dbReference>
<dbReference type="NCBIfam" id="TIGR00229">
    <property type="entry name" value="sensory_box"/>
    <property type="match status" value="3"/>
</dbReference>
<evidence type="ECO:0000256" key="8">
    <source>
        <dbReference type="ARBA" id="ARBA00023012"/>
    </source>
</evidence>
<evidence type="ECO:0000256" key="5">
    <source>
        <dbReference type="ARBA" id="ARBA00022741"/>
    </source>
</evidence>
<reference evidence="14 15" key="1">
    <citation type="submission" date="2022-12" db="EMBL/GenBank/DDBJ databases">
        <title>Polyphasic characterization of Geotalea uranireducens NIT-SL11 newly isolated from a complex of sewage sludge and microbially reduced graphene oxide.</title>
        <authorList>
            <person name="Xie L."/>
            <person name="Yoshida N."/>
            <person name="Meng L."/>
        </authorList>
    </citation>
    <scope>NUCLEOTIDE SEQUENCE [LARGE SCALE GENOMIC DNA]</scope>
    <source>
        <strain evidence="14 15">NIT-SL11</strain>
    </source>
</reference>
<dbReference type="SMART" id="SM00091">
    <property type="entry name" value="PAS"/>
    <property type="match status" value="3"/>
</dbReference>
<dbReference type="Pfam" id="PF00989">
    <property type="entry name" value="PAS"/>
    <property type="match status" value="1"/>
</dbReference>
<dbReference type="InterPro" id="IPR035965">
    <property type="entry name" value="PAS-like_dom_sf"/>
</dbReference>
<dbReference type="InterPro" id="IPR036890">
    <property type="entry name" value="HATPase_C_sf"/>
</dbReference>
<dbReference type="InterPro" id="IPR001789">
    <property type="entry name" value="Sig_transdc_resp-reg_receiver"/>
</dbReference>
<feature type="domain" description="Histidine kinase" evidence="10">
    <location>
        <begin position="396"/>
        <end position="612"/>
    </location>
</feature>
<dbReference type="InterPro" id="IPR004358">
    <property type="entry name" value="Sig_transdc_His_kin-like_C"/>
</dbReference>
<evidence type="ECO:0000313" key="14">
    <source>
        <dbReference type="EMBL" id="BDV42770.1"/>
    </source>
</evidence>
<evidence type="ECO:0000256" key="1">
    <source>
        <dbReference type="ARBA" id="ARBA00000085"/>
    </source>
</evidence>